<evidence type="ECO:0000313" key="2">
    <source>
        <dbReference type="EMBL" id="CAD6185256.1"/>
    </source>
</evidence>
<reference evidence="2" key="1">
    <citation type="submission" date="2020-10" db="EMBL/GenBank/DDBJ databases">
        <authorList>
            <person name="Kikuchi T."/>
        </authorList>
    </citation>
    <scope>NUCLEOTIDE SEQUENCE</scope>
    <source>
        <strain evidence="2">NKZ352</strain>
    </source>
</reference>
<protein>
    <submittedName>
        <fullName evidence="2">Uncharacterized protein</fullName>
    </submittedName>
</protein>
<accession>A0A8S1GPH3</accession>
<name>A0A8S1GPH3_9PELO</name>
<feature type="region of interest" description="Disordered" evidence="1">
    <location>
        <begin position="1"/>
        <end position="20"/>
    </location>
</feature>
<evidence type="ECO:0000313" key="3">
    <source>
        <dbReference type="Proteomes" id="UP000835052"/>
    </source>
</evidence>
<comment type="caution">
    <text evidence="2">The sequence shown here is derived from an EMBL/GenBank/DDBJ whole genome shotgun (WGS) entry which is preliminary data.</text>
</comment>
<organism evidence="2 3">
    <name type="scientific">Caenorhabditis auriculariae</name>
    <dbReference type="NCBI Taxonomy" id="2777116"/>
    <lineage>
        <taxon>Eukaryota</taxon>
        <taxon>Metazoa</taxon>
        <taxon>Ecdysozoa</taxon>
        <taxon>Nematoda</taxon>
        <taxon>Chromadorea</taxon>
        <taxon>Rhabditida</taxon>
        <taxon>Rhabditina</taxon>
        <taxon>Rhabditomorpha</taxon>
        <taxon>Rhabditoidea</taxon>
        <taxon>Rhabditidae</taxon>
        <taxon>Peloderinae</taxon>
        <taxon>Caenorhabditis</taxon>
    </lineage>
</organism>
<dbReference type="Proteomes" id="UP000835052">
    <property type="component" value="Unassembled WGS sequence"/>
</dbReference>
<gene>
    <name evidence="2" type="ORF">CAUJ_LOCUS1175</name>
</gene>
<dbReference type="AlphaFoldDB" id="A0A8S1GPH3"/>
<sequence>MKATRILKDRPKTRDSVDMATARRSHRLESAYGDTSPHIPERLPGCAASDGLRTRWWSRRPTGSTKKPL</sequence>
<keyword evidence="3" id="KW-1185">Reference proteome</keyword>
<proteinExistence type="predicted"/>
<evidence type="ECO:0000256" key="1">
    <source>
        <dbReference type="SAM" id="MobiDB-lite"/>
    </source>
</evidence>
<dbReference type="EMBL" id="CAJGYM010000002">
    <property type="protein sequence ID" value="CAD6185256.1"/>
    <property type="molecule type" value="Genomic_DNA"/>
</dbReference>
<feature type="compositionally biased region" description="Basic and acidic residues" evidence="1">
    <location>
        <begin position="1"/>
        <end position="17"/>
    </location>
</feature>